<proteinExistence type="predicted"/>
<evidence type="ECO:0000256" key="4">
    <source>
        <dbReference type="ARBA" id="ARBA00023136"/>
    </source>
</evidence>
<evidence type="ECO:0000256" key="3">
    <source>
        <dbReference type="ARBA" id="ARBA00022989"/>
    </source>
</evidence>
<dbReference type="STRING" id="283909.R7TQN7"/>
<keyword evidence="2 5" id="KW-0812">Transmembrane</keyword>
<protein>
    <recommendedName>
        <fullName evidence="7">Tetraspanin</fullName>
    </recommendedName>
</protein>
<name>R7TQN7_CAPTE</name>
<dbReference type="GO" id="GO:0016020">
    <property type="term" value="C:membrane"/>
    <property type="evidence" value="ECO:0007669"/>
    <property type="project" value="UniProtKB-SubCell"/>
</dbReference>
<dbReference type="OMA" id="YEESAWK"/>
<evidence type="ECO:0008006" key="7">
    <source>
        <dbReference type="Google" id="ProtNLM"/>
    </source>
</evidence>
<evidence type="ECO:0000256" key="1">
    <source>
        <dbReference type="ARBA" id="ARBA00004141"/>
    </source>
</evidence>
<gene>
    <name evidence="6" type="ORF">CAPTEDRAFT_224747</name>
</gene>
<reference evidence="6" key="1">
    <citation type="journal article" date="2013" name="Nature">
        <title>Insights into bilaterian evolution from three spiralian genomes.</title>
        <authorList>
            <person name="Simakov O."/>
            <person name="Marletaz F."/>
            <person name="Cho S.J."/>
            <person name="Edsinger-Gonzales E."/>
            <person name="Havlak P."/>
            <person name="Hellsten U."/>
            <person name="Kuo D.H."/>
            <person name="Larsson T."/>
            <person name="Lv J."/>
            <person name="Arendt D."/>
            <person name="Savage R."/>
            <person name="Osoegawa K."/>
            <person name="de Jong P."/>
            <person name="Grimwood J."/>
            <person name="Chapman J.A."/>
            <person name="Shapiro H."/>
            <person name="Aerts A."/>
            <person name="Otillar R.P."/>
            <person name="Terry A.Y."/>
            <person name="Boore J.L."/>
            <person name="Grigoriev I.V."/>
            <person name="Lindberg D.R."/>
            <person name="Seaver E.C."/>
            <person name="Weisblat D.A."/>
            <person name="Putnam N.H."/>
            <person name="Rokhsar D.S."/>
        </authorList>
    </citation>
    <scope>NUCLEOTIDE SEQUENCE</scope>
    <source>
        <strain evidence="6">I ESC-2004</strain>
    </source>
</reference>
<accession>R7TQN7</accession>
<dbReference type="SUPFAM" id="SSF48652">
    <property type="entry name" value="Tetraspanin"/>
    <property type="match status" value="1"/>
</dbReference>
<keyword evidence="4 5" id="KW-0472">Membrane</keyword>
<dbReference type="HOGENOM" id="CLU_2135864_0_0_1"/>
<keyword evidence="3 5" id="KW-1133">Transmembrane helix</keyword>
<organism evidence="6">
    <name type="scientific">Capitella teleta</name>
    <name type="common">Polychaete worm</name>
    <dbReference type="NCBI Taxonomy" id="283909"/>
    <lineage>
        <taxon>Eukaryota</taxon>
        <taxon>Metazoa</taxon>
        <taxon>Spiralia</taxon>
        <taxon>Lophotrochozoa</taxon>
        <taxon>Annelida</taxon>
        <taxon>Polychaeta</taxon>
        <taxon>Sedentaria</taxon>
        <taxon>Scolecida</taxon>
        <taxon>Capitellidae</taxon>
        <taxon>Capitella</taxon>
    </lineage>
</organism>
<feature type="transmembrane region" description="Helical" evidence="5">
    <location>
        <begin position="80"/>
        <end position="103"/>
    </location>
</feature>
<comment type="subcellular location">
    <subcellularLocation>
        <location evidence="1">Membrane</location>
        <topology evidence="1">Multi-pass membrane protein</topology>
    </subcellularLocation>
</comment>
<evidence type="ECO:0000256" key="5">
    <source>
        <dbReference type="SAM" id="Phobius"/>
    </source>
</evidence>
<dbReference type="OrthoDB" id="10033535at2759"/>
<evidence type="ECO:0000313" key="6">
    <source>
        <dbReference type="EMBL" id="ELT95984.1"/>
    </source>
</evidence>
<dbReference type="EMBL" id="KB308956">
    <property type="protein sequence ID" value="ELT95984.1"/>
    <property type="molecule type" value="Genomic_DNA"/>
</dbReference>
<feature type="non-terminal residue" evidence="6">
    <location>
        <position position="1"/>
    </location>
</feature>
<dbReference type="Pfam" id="PF00335">
    <property type="entry name" value="Tetraspanin"/>
    <property type="match status" value="1"/>
</dbReference>
<dbReference type="InterPro" id="IPR008952">
    <property type="entry name" value="Tetraspanin_EC2_sf"/>
</dbReference>
<dbReference type="AlphaFoldDB" id="R7TQN7"/>
<evidence type="ECO:0000256" key="2">
    <source>
        <dbReference type="ARBA" id="ARBA00022692"/>
    </source>
</evidence>
<dbReference type="InterPro" id="IPR018499">
    <property type="entry name" value="Tetraspanin/Peripherin"/>
</dbReference>
<sequence length="113" mass="12400">LECCGGHSYVDFIESPYFNKTNPVPLSCCTLRTKDPLNPVPTNKAECFKSANEQDTKPNVYLHTTNCTGALENWLSSKTVILVSVAFAVAILQLLGIVFACCLRKEILGGEKF</sequence>